<dbReference type="PRINTS" id="PR00237">
    <property type="entry name" value="GPCRRHODOPSN"/>
</dbReference>
<gene>
    <name evidence="11" type="ORF">JTE90_013190</name>
</gene>
<evidence type="ECO:0000256" key="8">
    <source>
        <dbReference type="RuleBase" id="RU000688"/>
    </source>
</evidence>
<dbReference type="GO" id="GO:0005886">
    <property type="term" value="C:plasma membrane"/>
    <property type="evidence" value="ECO:0007669"/>
    <property type="project" value="UniProtKB-SubCell"/>
</dbReference>
<evidence type="ECO:0000259" key="10">
    <source>
        <dbReference type="PROSITE" id="PS50262"/>
    </source>
</evidence>
<evidence type="ECO:0000256" key="1">
    <source>
        <dbReference type="ARBA" id="ARBA00004651"/>
    </source>
</evidence>
<evidence type="ECO:0000313" key="12">
    <source>
        <dbReference type="Proteomes" id="UP000827092"/>
    </source>
</evidence>
<comment type="subcellular location">
    <subcellularLocation>
        <location evidence="1">Cell membrane</location>
        <topology evidence="1">Multi-pass membrane protein</topology>
    </subcellularLocation>
</comment>
<feature type="transmembrane region" description="Helical" evidence="9">
    <location>
        <begin position="210"/>
        <end position="232"/>
    </location>
</feature>
<reference evidence="11 12" key="1">
    <citation type="journal article" date="2022" name="Nat. Ecol. Evol.">
        <title>A masculinizing supergene underlies an exaggerated male reproductive morph in a spider.</title>
        <authorList>
            <person name="Hendrickx F."/>
            <person name="De Corte Z."/>
            <person name="Sonet G."/>
            <person name="Van Belleghem S.M."/>
            <person name="Kostlbacher S."/>
            <person name="Vangestel C."/>
        </authorList>
    </citation>
    <scope>NUCLEOTIDE SEQUENCE [LARGE SCALE GENOMIC DNA]</scope>
    <source>
        <strain evidence="11">W744_W776</strain>
    </source>
</reference>
<dbReference type="PANTHER" id="PTHR24241:SF190">
    <property type="entry name" value="CARDIOACCELERATORY PEPTIDE RECEPTOR-LIKE PROTEIN"/>
    <property type="match status" value="1"/>
</dbReference>
<evidence type="ECO:0000256" key="3">
    <source>
        <dbReference type="ARBA" id="ARBA00022475"/>
    </source>
</evidence>
<feature type="transmembrane region" description="Helical" evidence="9">
    <location>
        <begin position="252"/>
        <end position="272"/>
    </location>
</feature>
<feature type="transmembrane region" description="Helical" evidence="9">
    <location>
        <begin position="30"/>
        <end position="49"/>
    </location>
</feature>
<name>A0AAV6TQ03_9ARAC</name>
<evidence type="ECO:0000256" key="6">
    <source>
        <dbReference type="ARBA" id="ARBA00023136"/>
    </source>
</evidence>
<keyword evidence="6 9" id="KW-0472">Membrane</keyword>
<dbReference type="PANTHER" id="PTHR24241">
    <property type="entry name" value="NEUROPEPTIDE RECEPTOR-RELATED G-PROTEIN COUPLED RECEPTOR"/>
    <property type="match status" value="1"/>
</dbReference>
<comment type="similarity">
    <text evidence="2 8">Belongs to the G-protein coupled receptor 1 family.</text>
</comment>
<protein>
    <recommendedName>
        <fullName evidence="10">G-protein coupled receptors family 1 profile domain-containing protein</fullName>
    </recommendedName>
</protein>
<comment type="caution">
    <text evidence="11">The sequence shown here is derived from an EMBL/GenBank/DDBJ whole genome shotgun (WGS) entry which is preliminary data.</text>
</comment>
<keyword evidence="4 8" id="KW-0812">Transmembrane</keyword>
<keyword evidence="8" id="KW-0297">G-protein coupled receptor</keyword>
<evidence type="ECO:0000256" key="5">
    <source>
        <dbReference type="ARBA" id="ARBA00022989"/>
    </source>
</evidence>
<dbReference type="SUPFAM" id="SSF81321">
    <property type="entry name" value="Family A G protein-coupled receptor-like"/>
    <property type="match status" value="1"/>
</dbReference>
<keyword evidence="8" id="KW-0807">Transducer</keyword>
<accession>A0AAV6TQ03</accession>
<dbReference type="Gene3D" id="1.20.1070.10">
    <property type="entry name" value="Rhodopsin 7-helix transmembrane proteins"/>
    <property type="match status" value="1"/>
</dbReference>
<dbReference type="Proteomes" id="UP000827092">
    <property type="component" value="Unassembled WGS sequence"/>
</dbReference>
<evidence type="ECO:0000313" key="11">
    <source>
        <dbReference type="EMBL" id="KAG8173729.1"/>
    </source>
</evidence>
<feature type="transmembrane region" description="Helical" evidence="9">
    <location>
        <begin position="157"/>
        <end position="179"/>
    </location>
</feature>
<feature type="domain" description="G-protein coupled receptors family 1 profile" evidence="10">
    <location>
        <begin position="10"/>
        <end position="269"/>
    </location>
</feature>
<dbReference type="AlphaFoldDB" id="A0AAV6TQ03"/>
<dbReference type="GO" id="GO:0032870">
    <property type="term" value="P:cellular response to hormone stimulus"/>
    <property type="evidence" value="ECO:0007669"/>
    <property type="project" value="TreeGrafter"/>
</dbReference>
<dbReference type="InterPro" id="IPR017452">
    <property type="entry name" value="GPCR_Rhodpsn_7TM"/>
</dbReference>
<proteinExistence type="inferred from homology"/>
<dbReference type="GO" id="GO:0004930">
    <property type="term" value="F:G protein-coupled receptor activity"/>
    <property type="evidence" value="ECO:0007669"/>
    <property type="project" value="UniProtKB-KW"/>
</dbReference>
<feature type="transmembrane region" description="Helical" evidence="9">
    <location>
        <begin position="69"/>
        <end position="89"/>
    </location>
</feature>
<keyword evidence="3" id="KW-1003">Cell membrane</keyword>
<evidence type="ECO:0000256" key="9">
    <source>
        <dbReference type="SAM" id="Phobius"/>
    </source>
</evidence>
<dbReference type="InterPro" id="IPR000276">
    <property type="entry name" value="GPCR_Rhodpsn"/>
</dbReference>
<keyword evidence="12" id="KW-1185">Reference proteome</keyword>
<dbReference type="GO" id="GO:0042277">
    <property type="term" value="F:peptide binding"/>
    <property type="evidence" value="ECO:0007669"/>
    <property type="project" value="TreeGrafter"/>
</dbReference>
<feature type="transmembrane region" description="Helical" evidence="9">
    <location>
        <begin position="110"/>
        <end position="132"/>
    </location>
</feature>
<sequence>MLLFLISMTCNVLLFKTLIRFRHRNMRFDVMILNKTVADMMVIFLMVPIEVLWKVTVEWVAGDPACRLLLFIKAFGHYSASMVLLCMCIDRYMLVVHPMITCDAYQRNKMMLCLAWAFSCICSIPQGIIFHVEQHPLQPSFEQCVRSNFFSAEYQRVAYNVFCMAAMYVAPLSVIIFCFTKIVGEIKKPASDADSKAGTYNRTKNLYRSYTVKMTFIIAFLYFSCWTPYVIFNLWHLFAPTSAEAFDSRIQTFLHMLAMSGSCVNPLVYASFRWNFLKCYRSIPRQIFRTTRRRVQIRIHGSPEEVQRAGAEEIVLELRRSTPVLEVRPSTPVLEVRPSTPVLELRPSTPVRQPLNPRENMSVVPQLFDLDAFVDTYDGFSIEETIRNVEFV</sequence>
<evidence type="ECO:0000256" key="2">
    <source>
        <dbReference type="ARBA" id="ARBA00010663"/>
    </source>
</evidence>
<dbReference type="PROSITE" id="PS00237">
    <property type="entry name" value="G_PROTEIN_RECEP_F1_1"/>
    <property type="match status" value="1"/>
</dbReference>
<dbReference type="PROSITE" id="PS50262">
    <property type="entry name" value="G_PROTEIN_RECEP_F1_2"/>
    <property type="match status" value="1"/>
</dbReference>
<evidence type="ECO:0000256" key="7">
    <source>
        <dbReference type="ARBA" id="ARBA00023170"/>
    </source>
</evidence>
<evidence type="ECO:0000256" key="4">
    <source>
        <dbReference type="ARBA" id="ARBA00022692"/>
    </source>
</evidence>
<keyword evidence="5 9" id="KW-1133">Transmembrane helix</keyword>
<dbReference type="Pfam" id="PF00001">
    <property type="entry name" value="7tm_1"/>
    <property type="match status" value="1"/>
</dbReference>
<keyword evidence="7 8" id="KW-0675">Receptor</keyword>
<dbReference type="EMBL" id="JAFNEN010001515">
    <property type="protein sequence ID" value="KAG8173729.1"/>
    <property type="molecule type" value="Genomic_DNA"/>
</dbReference>
<organism evidence="11 12">
    <name type="scientific">Oedothorax gibbosus</name>
    <dbReference type="NCBI Taxonomy" id="931172"/>
    <lineage>
        <taxon>Eukaryota</taxon>
        <taxon>Metazoa</taxon>
        <taxon>Ecdysozoa</taxon>
        <taxon>Arthropoda</taxon>
        <taxon>Chelicerata</taxon>
        <taxon>Arachnida</taxon>
        <taxon>Araneae</taxon>
        <taxon>Araneomorphae</taxon>
        <taxon>Entelegynae</taxon>
        <taxon>Araneoidea</taxon>
        <taxon>Linyphiidae</taxon>
        <taxon>Erigoninae</taxon>
        <taxon>Oedothorax</taxon>
    </lineage>
</organism>